<dbReference type="EMBL" id="FOEF01000034">
    <property type="protein sequence ID" value="SEP53955.1"/>
    <property type="molecule type" value="Genomic_DNA"/>
</dbReference>
<gene>
    <name evidence="1" type="ORF">SAMN04489732_13410</name>
</gene>
<accession>A0A1H8YP18</accession>
<keyword evidence="2" id="KW-1185">Reference proteome</keyword>
<dbReference type="AlphaFoldDB" id="A0A1H8YP18"/>
<organism evidence="1 2">
    <name type="scientific">Amycolatopsis saalfeldensis</name>
    <dbReference type="NCBI Taxonomy" id="394193"/>
    <lineage>
        <taxon>Bacteria</taxon>
        <taxon>Bacillati</taxon>
        <taxon>Actinomycetota</taxon>
        <taxon>Actinomycetes</taxon>
        <taxon>Pseudonocardiales</taxon>
        <taxon>Pseudonocardiaceae</taxon>
        <taxon>Amycolatopsis</taxon>
    </lineage>
</organism>
<protein>
    <submittedName>
        <fullName evidence="1">Uncharacterized protein</fullName>
    </submittedName>
</protein>
<evidence type="ECO:0000313" key="2">
    <source>
        <dbReference type="Proteomes" id="UP000198582"/>
    </source>
</evidence>
<dbReference type="Proteomes" id="UP000198582">
    <property type="component" value="Unassembled WGS sequence"/>
</dbReference>
<evidence type="ECO:0000313" key="1">
    <source>
        <dbReference type="EMBL" id="SEP53955.1"/>
    </source>
</evidence>
<name>A0A1H8YP18_9PSEU</name>
<reference evidence="1 2" key="1">
    <citation type="submission" date="2016-10" db="EMBL/GenBank/DDBJ databases">
        <authorList>
            <person name="de Groot N.N."/>
        </authorList>
    </citation>
    <scope>NUCLEOTIDE SEQUENCE [LARGE SCALE GENOMIC DNA]</scope>
    <source>
        <strain evidence="1 2">DSM 44993</strain>
    </source>
</reference>
<proteinExistence type="predicted"/>
<dbReference type="RefSeq" id="WP_091628945.1">
    <property type="nucleotide sequence ID" value="NZ_FOEF01000034.1"/>
</dbReference>
<sequence>MNLNISKVLRLSLDELDTATGLAVRANSMRSAILGDEREIVLWTNREDVWPAEEDKRAAAAQAAAMNLVPPTPDEREMEFALIVSAQPHLDLDGLDEVPPQTRFDAAGQALQAAYTQAILKLVKLATSTDSS</sequence>